<dbReference type="RefSeq" id="WP_377371879.1">
    <property type="nucleotide sequence ID" value="NZ_JAOTJD010000074.1"/>
</dbReference>
<protein>
    <recommendedName>
        <fullName evidence="3">Shikimate kinase</fullName>
    </recommendedName>
</protein>
<evidence type="ECO:0008006" key="3">
    <source>
        <dbReference type="Google" id="ProtNLM"/>
    </source>
</evidence>
<dbReference type="Proteomes" id="UP001598130">
    <property type="component" value="Unassembled WGS sequence"/>
</dbReference>
<dbReference type="Gene3D" id="3.40.50.300">
    <property type="entry name" value="P-loop containing nucleotide triphosphate hydrolases"/>
    <property type="match status" value="1"/>
</dbReference>
<dbReference type="PRINTS" id="PR01100">
    <property type="entry name" value="SHIKIMTKNASE"/>
</dbReference>
<proteinExistence type="predicted"/>
<evidence type="ECO:0000313" key="1">
    <source>
        <dbReference type="EMBL" id="MFD3266644.1"/>
    </source>
</evidence>
<dbReference type="EMBL" id="JAOTJD010000074">
    <property type="protein sequence ID" value="MFD3266644.1"/>
    <property type="molecule type" value="Genomic_DNA"/>
</dbReference>
<evidence type="ECO:0000313" key="2">
    <source>
        <dbReference type="Proteomes" id="UP001598130"/>
    </source>
</evidence>
<dbReference type="Pfam" id="PF01202">
    <property type="entry name" value="SKI"/>
    <property type="match status" value="1"/>
</dbReference>
<dbReference type="InterPro" id="IPR031322">
    <property type="entry name" value="Shikimate/glucono_kinase"/>
</dbReference>
<dbReference type="SUPFAM" id="SSF52540">
    <property type="entry name" value="P-loop containing nucleoside triphosphate hydrolases"/>
    <property type="match status" value="1"/>
</dbReference>
<comment type="caution">
    <text evidence="1">The sequence shown here is derived from an EMBL/GenBank/DDBJ whole genome shotgun (WGS) entry which is preliminary data.</text>
</comment>
<sequence>MPRIFIIGPGGVGKTTAGGELARLLGCPFLDLDQEFMARIGDIGGVIQDQGYLRYVELNAALFATLVEELSETAVVPLSSGFLARETPPGLLAANQAGVRATGTAIRLLPCEDLEAATRIVVARQLGRGIGLEPEREAAKFPRRFADYLDQGDIRIFSTAGPAEIAAEMARALGLTRS</sequence>
<name>A0ABW6CV13_9CAUL</name>
<keyword evidence="2" id="KW-1185">Reference proteome</keyword>
<reference evidence="1 2" key="1">
    <citation type="submission" date="2022-09" db="EMBL/GenBank/DDBJ databases">
        <title>New species of Phenylobacterium.</title>
        <authorList>
            <person name="Mieszkin S."/>
        </authorList>
    </citation>
    <scope>NUCLEOTIDE SEQUENCE [LARGE SCALE GENOMIC DNA]</scope>
    <source>
        <strain evidence="1 2">HK31-G</strain>
    </source>
</reference>
<accession>A0ABW6CV13</accession>
<dbReference type="InterPro" id="IPR027417">
    <property type="entry name" value="P-loop_NTPase"/>
</dbReference>
<organism evidence="1 2">
    <name type="scientific">Phenylobacterium ferrooxidans</name>
    <dbReference type="NCBI Taxonomy" id="2982689"/>
    <lineage>
        <taxon>Bacteria</taxon>
        <taxon>Pseudomonadati</taxon>
        <taxon>Pseudomonadota</taxon>
        <taxon>Alphaproteobacteria</taxon>
        <taxon>Caulobacterales</taxon>
        <taxon>Caulobacteraceae</taxon>
        <taxon>Phenylobacterium</taxon>
    </lineage>
</organism>
<gene>
    <name evidence="1" type="ORF">OCL97_22120</name>
</gene>